<sequence>MESETPKLQNPAEFKVSKTIWPLGLGLKVDTISPFLGKYRPYVGQPCQTCTPKSMEVFFYKQYTQLGFRNALHITEQDSRFRGWLVRRLSCIVFICERSADKDVSSDFCQKILKHPRVQSAKDKDLTQDEPVEHAEPTTPRSFQDTTHIEVLEILGQIQKSLCPCLTRIVRWLLVKVLTAMFLNLQLHTGQVATLREASKASPGIPVVFLSMQRSWLDGLIIPFLLFSQNLQVPRVAWESTHCTPLFRTALQHIGAVFLPQQTGSPALSEAVLSVYIETFLAEGHSLLIFLESPSNSCPCTLSPIGHKWVQQVIASLKSAAVPDVLIVPVGVSYELSPVGSASGGEVVPTSSLGALRSLLWWLLPWSGSLGCARVDFAQPFSLKEYLCSYMWRHLALPLPLQKTLLPYILGTRSRMQEEEEPEGDVCASVCKEQALADRFILHCLKAAISCSAAMPSHIMAALLLHRYRKGVSLSRLLSDFPAMTEEVLLRRHDVGFSGQRWDLVRHSLNLLKRSVSLHSVPSHDIYVLCRESQEAAMQLWHQSTSLLSVYLYEALGACAVHAILSQVAMLGVVELLFTQDELTEKLLCLCSLLPRTLLLIPPCQSMYIVCQDVLDKLIQCGLLSMHEDPSAPSACDTGRRRFVDQLLWRATDDVTDSDSDCIEENIKRYYKLGRSEHHAVFFVFLCRLLGPILRTYKQAALFLQEKREFLQETESGYVHRLHQYLLQKAEQDGSFECAERSLAACAVNTFVDLGILSRHLDGSNEPTLQLSETFLIEENCTKLLSFIEQFVVADGSQERNLGAAEDVLIGVQSPRPWEPRMKKRQNILDSFP</sequence>
<name>A0A6I8Q0G6_XENTR</name>
<dbReference type="InterPro" id="IPR045520">
    <property type="entry name" value="GPAT/DHAPAT_C"/>
</dbReference>
<feature type="domain" description="Phospholipid/glycerol acyltransferase" evidence="2">
    <location>
        <begin position="207"/>
        <end position="335"/>
    </location>
</feature>
<reference evidence="3" key="2">
    <citation type="submission" date="2020-05" db="UniProtKB">
        <authorList>
            <consortium name="Ensembl"/>
        </authorList>
    </citation>
    <scope>IDENTIFICATION</scope>
</reference>
<reference evidence="3" key="1">
    <citation type="journal article" date="2010" name="Science">
        <title>The genome of the Western clawed frog Xenopus tropicalis.</title>
        <authorList>
            <person name="Hellsten U."/>
            <person name="Harland R.M."/>
            <person name="Gilchrist M.J."/>
            <person name="Hendrix D."/>
            <person name="Jurka J."/>
            <person name="Kapitonov V."/>
            <person name="Ovcharenko I."/>
            <person name="Putnam N.H."/>
            <person name="Shu S."/>
            <person name="Taher L."/>
            <person name="Blitz I.L."/>
            <person name="Blumberg B."/>
            <person name="Dichmann D.S."/>
            <person name="Dubchak I."/>
            <person name="Amaya E."/>
            <person name="Detter J.C."/>
            <person name="Fletcher R."/>
            <person name="Gerhard D.S."/>
            <person name="Goodstein D."/>
            <person name="Graves T."/>
            <person name="Grigoriev I.V."/>
            <person name="Grimwood J."/>
            <person name="Kawashima T."/>
            <person name="Lindquist E."/>
            <person name="Lucas S.M."/>
            <person name="Mead P.E."/>
            <person name="Mitros T."/>
            <person name="Ogino H."/>
            <person name="Ohta Y."/>
            <person name="Poliakov A.V."/>
            <person name="Pollet N."/>
            <person name="Robert J."/>
            <person name="Salamov A."/>
            <person name="Sater A.K."/>
            <person name="Schmutz J."/>
            <person name="Terry A."/>
            <person name="Vize P.D."/>
            <person name="Warren W.C."/>
            <person name="Wells D."/>
            <person name="Wills A."/>
            <person name="Wilson R.K."/>
            <person name="Zimmerman L.B."/>
            <person name="Zorn A.M."/>
            <person name="Grainger R."/>
            <person name="Grammer T."/>
            <person name="Khokha M.K."/>
            <person name="Richardson P.M."/>
            <person name="Rokhsar D.S."/>
        </authorList>
    </citation>
    <scope>NUCLEOTIDE SEQUENCE [LARGE SCALE GENOMIC DNA]</scope>
    <source>
        <strain evidence="3">Nigerian</strain>
    </source>
</reference>
<proteinExistence type="predicted"/>
<dbReference type="InParanoid" id="A0A6I8Q0G6"/>
<feature type="compositionally biased region" description="Basic and acidic residues" evidence="1">
    <location>
        <begin position="120"/>
        <end position="136"/>
    </location>
</feature>
<dbReference type="AlphaFoldDB" id="A0A6I8Q0G6"/>
<dbReference type="InterPro" id="IPR002123">
    <property type="entry name" value="Plipid/glycerol_acylTrfase"/>
</dbReference>
<feature type="region of interest" description="Disordered" evidence="1">
    <location>
        <begin position="120"/>
        <end position="140"/>
    </location>
</feature>
<dbReference type="GO" id="GO:0006629">
    <property type="term" value="P:lipid metabolic process"/>
    <property type="evidence" value="ECO:0007669"/>
    <property type="project" value="InterPro"/>
</dbReference>
<dbReference type="FunCoup" id="A0A6I8Q0G6">
    <property type="interactions" value="103"/>
</dbReference>
<dbReference type="InterPro" id="IPR022284">
    <property type="entry name" value="GPAT/DHAPAT"/>
</dbReference>
<dbReference type="Ensembl" id="ENSXETT00000061159">
    <property type="protein sequence ID" value="ENSXETP00000062317"/>
    <property type="gene ID" value="ENSXETG00000033567"/>
</dbReference>
<dbReference type="Pfam" id="PF01553">
    <property type="entry name" value="Acyltransferase"/>
    <property type="match status" value="1"/>
</dbReference>
<dbReference type="Pfam" id="PF19277">
    <property type="entry name" value="GPAT_C"/>
    <property type="match status" value="1"/>
</dbReference>
<dbReference type="PANTHER" id="PTHR12563">
    <property type="entry name" value="GLYCEROL-3-PHOSPHATE ACYLTRANSFERASE"/>
    <property type="match status" value="1"/>
</dbReference>
<evidence type="ECO:0000259" key="2">
    <source>
        <dbReference type="SMART" id="SM00563"/>
    </source>
</evidence>
<dbReference type="SMART" id="SM00563">
    <property type="entry name" value="PlsC"/>
    <property type="match status" value="1"/>
</dbReference>
<evidence type="ECO:0000313" key="3">
    <source>
        <dbReference type="Ensembl" id="ENSXETP00000062317"/>
    </source>
</evidence>
<dbReference type="GO" id="GO:0008374">
    <property type="term" value="F:O-acyltransferase activity"/>
    <property type="evidence" value="ECO:0007669"/>
    <property type="project" value="InterPro"/>
</dbReference>
<protein>
    <recommendedName>
        <fullName evidence="2">Phospholipid/glycerol acyltransferase domain-containing protein</fullName>
    </recommendedName>
</protein>
<dbReference type="Bgee" id="ENSXETG00000033567">
    <property type="expression patterns" value="Expressed in testis and 7 other cell types or tissues"/>
</dbReference>
<dbReference type="GeneTree" id="ENSGT00520000055570"/>
<evidence type="ECO:0000256" key="1">
    <source>
        <dbReference type="SAM" id="MobiDB-lite"/>
    </source>
</evidence>
<organism evidence="3">
    <name type="scientific">Xenopus tropicalis</name>
    <name type="common">Western clawed frog</name>
    <name type="synonym">Silurana tropicalis</name>
    <dbReference type="NCBI Taxonomy" id="8364"/>
    <lineage>
        <taxon>Eukaryota</taxon>
        <taxon>Metazoa</taxon>
        <taxon>Chordata</taxon>
        <taxon>Craniata</taxon>
        <taxon>Vertebrata</taxon>
        <taxon>Euteleostomi</taxon>
        <taxon>Amphibia</taxon>
        <taxon>Batrachia</taxon>
        <taxon>Anura</taxon>
        <taxon>Pipoidea</taxon>
        <taxon>Pipidae</taxon>
        <taxon>Xenopodinae</taxon>
        <taxon>Xenopus</taxon>
        <taxon>Silurana</taxon>
    </lineage>
</organism>
<dbReference type="PANTHER" id="PTHR12563:SF15">
    <property type="entry name" value="GLYCEROL-3-PHOSPHATE ACYLTRANSFERASE 2, MITOCHONDRIAL"/>
    <property type="match status" value="1"/>
</dbReference>
<accession>A0A6I8Q0G6</accession>